<dbReference type="Proteomes" id="UP000522163">
    <property type="component" value="Unassembled WGS sequence"/>
</dbReference>
<gene>
    <name evidence="2" type="ORF">HNQ46_000007</name>
</gene>
<feature type="transmembrane region" description="Helical" evidence="1">
    <location>
        <begin position="27"/>
        <end position="46"/>
    </location>
</feature>
<reference evidence="2 3" key="1">
    <citation type="submission" date="2020-08" db="EMBL/GenBank/DDBJ databases">
        <title>Genomic Encyclopedia of Type Strains, Phase IV (KMG-IV): sequencing the most valuable type-strain genomes for metagenomic binning, comparative biology and taxonomic classification.</title>
        <authorList>
            <person name="Goeker M."/>
        </authorList>
    </citation>
    <scope>NUCLEOTIDE SEQUENCE [LARGE SCALE GENOMIC DNA]</scope>
    <source>
        <strain evidence="2 3">DSM 17245</strain>
    </source>
</reference>
<evidence type="ECO:0000313" key="2">
    <source>
        <dbReference type="EMBL" id="MBB6040046.1"/>
    </source>
</evidence>
<comment type="caution">
    <text evidence="2">The sequence shown here is derived from an EMBL/GenBank/DDBJ whole genome shotgun (WGS) entry which is preliminary data.</text>
</comment>
<protein>
    <submittedName>
        <fullName evidence="2">Uncharacterized protein</fullName>
    </submittedName>
</protein>
<keyword evidence="1" id="KW-0812">Transmembrane</keyword>
<organism evidence="2 3">
    <name type="scientific">Oribacterium sinus</name>
    <dbReference type="NCBI Taxonomy" id="237576"/>
    <lineage>
        <taxon>Bacteria</taxon>
        <taxon>Bacillati</taxon>
        <taxon>Bacillota</taxon>
        <taxon>Clostridia</taxon>
        <taxon>Lachnospirales</taxon>
        <taxon>Lachnospiraceae</taxon>
        <taxon>Oribacterium</taxon>
    </lineage>
</organism>
<name>A0A7W9SDW2_9FIRM</name>
<keyword evidence="1" id="KW-0472">Membrane</keyword>
<accession>A0A7W9SDW2</accession>
<evidence type="ECO:0000256" key="1">
    <source>
        <dbReference type="SAM" id="Phobius"/>
    </source>
</evidence>
<proteinExistence type="predicted"/>
<keyword evidence="1" id="KW-1133">Transmembrane helix</keyword>
<dbReference type="AlphaFoldDB" id="A0A7W9SDW2"/>
<dbReference type="EMBL" id="JACHHH010000001">
    <property type="protein sequence ID" value="MBB6040046.1"/>
    <property type="molecule type" value="Genomic_DNA"/>
</dbReference>
<evidence type="ECO:0000313" key="3">
    <source>
        <dbReference type="Proteomes" id="UP000522163"/>
    </source>
</evidence>
<sequence>MLPNFSGILSFSPFYGGNGNRSTAERAVFFFGIFQLCLMAVGILPIDNEDTAVQQNTV</sequence>